<evidence type="ECO:0000256" key="3">
    <source>
        <dbReference type="PROSITE-ProRule" id="PRU00339"/>
    </source>
</evidence>
<feature type="repeat" description="TPR" evidence="3">
    <location>
        <begin position="80"/>
        <end position="113"/>
    </location>
</feature>
<feature type="repeat" description="TPR" evidence="3">
    <location>
        <begin position="46"/>
        <end position="79"/>
    </location>
</feature>
<reference evidence="5" key="1">
    <citation type="journal article" date="2015" name="PLoS Genet.">
        <title>Genome Sequence and Transcriptome Analyses of Chrysochromulina tobin: Metabolic Tools for Enhanced Algal Fitness in the Prominent Order Prymnesiales (Haptophyceae).</title>
        <authorList>
            <person name="Hovde B.T."/>
            <person name="Deodato C.R."/>
            <person name="Hunsperger H.M."/>
            <person name="Ryken S.A."/>
            <person name="Yost W."/>
            <person name="Jha R.K."/>
            <person name="Patterson J."/>
            <person name="Monnat R.J. Jr."/>
            <person name="Barlow S.B."/>
            <person name="Starkenburg S.R."/>
            <person name="Cattolico R.A."/>
        </authorList>
    </citation>
    <scope>NUCLEOTIDE SEQUENCE</scope>
    <source>
        <strain evidence="5">CCMP291</strain>
    </source>
</reference>
<keyword evidence="5" id="KW-1185">Reference proteome</keyword>
<organism evidence="4 5">
    <name type="scientific">Chrysochromulina tobinii</name>
    <dbReference type="NCBI Taxonomy" id="1460289"/>
    <lineage>
        <taxon>Eukaryota</taxon>
        <taxon>Haptista</taxon>
        <taxon>Haptophyta</taxon>
        <taxon>Prymnesiophyceae</taxon>
        <taxon>Prymnesiales</taxon>
        <taxon>Chrysochromulinaceae</taxon>
        <taxon>Chrysochromulina</taxon>
    </lineage>
</organism>
<evidence type="ECO:0000313" key="4">
    <source>
        <dbReference type="EMBL" id="KOO27008.1"/>
    </source>
</evidence>
<dbReference type="EMBL" id="JWZX01002775">
    <property type="protein sequence ID" value="KOO27008.1"/>
    <property type="molecule type" value="Genomic_DNA"/>
</dbReference>
<dbReference type="AlphaFoldDB" id="A0A0M0JL88"/>
<keyword evidence="2 3" id="KW-0802">TPR repeat</keyword>
<dbReference type="Pfam" id="PF13432">
    <property type="entry name" value="TPR_16"/>
    <property type="match status" value="1"/>
</dbReference>
<evidence type="ECO:0000313" key="5">
    <source>
        <dbReference type="Proteomes" id="UP000037460"/>
    </source>
</evidence>
<dbReference type="PANTHER" id="PTHR44858:SF1">
    <property type="entry name" value="UDP-N-ACETYLGLUCOSAMINE--PEPTIDE N-ACETYLGLUCOSAMINYLTRANSFERASE SPINDLY-RELATED"/>
    <property type="match status" value="1"/>
</dbReference>
<keyword evidence="1" id="KW-0677">Repeat</keyword>
<evidence type="ECO:0000256" key="2">
    <source>
        <dbReference type="ARBA" id="ARBA00022803"/>
    </source>
</evidence>
<feature type="repeat" description="TPR" evidence="3">
    <location>
        <begin position="148"/>
        <end position="181"/>
    </location>
</feature>
<dbReference type="Pfam" id="PF13414">
    <property type="entry name" value="TPR_11"/>
    <property type="match status" value="1"/>
</dbReference>
<dbReference type="Proteomes" id="UP000037460">
    <property type="component" value="Unassembled WGS sequence"/>
</dbReference>
<dbReference type="SUPFAM" id="SSF48452">
    <property type="entry name" value="TPR-like"/>
    <property type="match status" value="1"/>
</dbReference>
<comment type="caution">
    <text evidence="4">The sequence shown here is derived from an EMBL/GenBank/DDBJ whole genome shotgun (WGS) entry which is preliminary data.</text>
</comment>
<proteinExistence type="predicted"/>
<dbReference type="InterPro" id="IPR011990">
    <property type="entry name" value="TPR-like_helical_dom_sf"/>
</dbReference>
<gene>
    <name evidence="4" type="ORF">Ctob_002461</name>
</gene>
<dbReference type="PROSITE" id="PS50005">
    <property type="entry name" value="TPR"/>
    <property type="match status" value="4"/>
</dbReference>
<protein>
    <submittedName>
        <fullName evidence="4">Tetratricopeptide repeat protein</fullName>
    </submittedName>
</protein>
<dbReference type="Gene3D" id="1.25.40.10">
    <property type="entry name" value="Tetratricopeptide repeat domain"/>
    <property type="match status" value="3"/>
</dbReference>
<dbReference type="PANTHER" id="PTHR44858">
    <property type="entry name" value="TETRATRICOPEPTIDE REPEAT PROTEIN 6"/>
    <property type="match status" value="1"/>
</dbReference>
<dbReference type="OrthoDB" id="9991317at2759"/>
<dbReference type="InterPro" id="IPR050498">
    <property type="entry name" value="Ycf3"/>
</dbReference>
<accession>A0A0M0JL88</accession>
<dbReference type="SMART" id="SM00028">
    <property type="entry name" value="TPR"/>
    <property type="match status" value="6"/>
</dbReference>
<evidence type="ECO:0000256" key="1">
    <source>
        <dbReference type="ARBA" id="ARBA00022737"/>
    </source>
</evidence>
<dbReference type="InterPro" id="IPR019734">
    <property type="entry name" value="TPR_rpt"/>
</dbReference>
<feature type="repeat" description="TPR" evidence="3">
    <location>
        <begin position="114"/>
        <end position="147"/>
    </location>
</feature>
<name>A0A0M0JL88_9EUKA</name>
<sequence length="415" mass="44443">MAPLQRGFMLQQSNRWAEAAEAYALCLTLSADGPWRNDAQRQQVLSTVGTNYGLSLQKLGKNHEALASYDRALSLQPTNADNHHNRGNALYATSRHPEAVAAFTTALTLQPTDTESYFNLGNAFDKMGHARDAAGAFTTVLRLAPNDAAAAYNLANALKVDGKLDEALFWYRGALNADPTDVSKVINFGNALDSAARFVEAENAFNLALNLAPSDAAVYTSLAHTAKSQGMIAAAHTAKSTPESLERAVHAYEHALRILPSSAAAYSGLAYALKEAFAAFAATEAEGSGGIATEAKRFATWLETATPPETCAASARDWPAIKASAVYPEAFERSPGVQPCNRVPYELAVEMGFVKLLERGPLVLTNATLGWRLHELTDEALVEAVGNAPFRMLVMPKDVHPILPPDHPGSIVDPV</sequence>